<dbReference type="Proteomes" id="UP000015241">
    <property type="component" value="Unassembled WGS sequence"/>
</dbReference>
<dbReference type="EMBL" id="KE504191">
    <property type="protein sequence ID" value="EPS96274.1"/>
    <property type="molecule type" value="Genomic_DNA"/>
</dbReference>
<sequence>MAILASFKACGKGTATVISWKHLMRLCKSCKPVFVMDECELWGTRFELITRSVTPAQSAYYNGNYYLRSEVNEVFRTWRAQAPPGSESGTEANSERSAYRDDPRDTCKLYWASLWADDADHEDSHDHAYYAQLREDRKLHNRTLQFAFSTTRVLRWTPELLLMRDRETRILHQPLVRLPDPLLDRYWWANTDVWDKHTRAAQEVRLARELRLRLCRRIDFFLSAGPRLVQQYLEEHPELRTYGLNTADLALTPEVREIMHRPDDVQVDMNSFMALEEKLDTVIDAWQSRVRGKLGELMRGRMNCGHAVDPLDLATTLFSCTRCSQTCLPFPAVLTHKCQRPEFVEWDQDAWEDIVWRRNGLRGRLGNPDIGFAVSLALRPCEYSEPAHQIVRLCGMNPLVATAGEMDTLDVRLVQGDAIMTWRAAIIEQTKHNHPLSSWRVADHEELARIVKGCEGANHAVRV</sequence>
<feature type="region of interest" description="Disordered" evidence="1">
    <location>
        <begin position="82"/>
        <end position="101"/>
    </location>
</feature>
<keyword evidence="3" id="KW-1185">Reference proteome</keyword>
<dbReference type="OrthoDB" id="2801908at2759"/>
<dbReference type="AlphaFoldDB" id="S8FCR6"/>
<accession>S8FCR6</accession>
<reference evidence="2 3" key="1">
    <citation type="journal article" date="2012" name="Science">
        <title>The Paleozoic origin of enzymatic lignin decomposition reconstructed from 31 fungal genomes.</title>
        <authorList>
            <person name="Floudas D."/>
            <person name="Binder M."/>
            <person name="Riley R."/>
            <person name="Barry K."/>
            <person name="Blanchette R.A."/>
            <person name="Henrissat B."/>
            <person name="Martinez A.T."/>
            <person name="Otillar R."/>
            <person name="Spatafora J.W."/>
            <person name="Yadav J.S."/>
            <person name="Aerts A."/>
            <person name="Benoit I."/>
            <person name="Boyd A."/>
            <person name="Carlson A."/>
            <person name="Copeland A."/>
            <person name="Coutinho P.M."/>
            <person name="de Vries R.P."/>
            <person name="Ferreira P."/>
            <person name="Findley K."/>
            <person name="Foster B."/>
            <person name="Gaskell J."/>
            <person name="Glotzer D."/>
            <person name="Gorecki P."/>
            <person name="Heitman J."/>
            <person name="Hesse C."/>
            <person name="Hori C."/>
            <person name="Igarashi K."/>
            <person name="Jurgens J.A."/>
            <person name="Kallen N."/>
            <person name="Kersten P."/>
            <person name="Kohler A."/>
            <person name="Kuees U."/>
            <person name="Kumar T.K.A."/>
            <person name="Kuo A."/>
            <person name="LaButti K."/>
            <person name="Larrondo L.F."/>
            <person name="Lindquist E."/>
            <person name="Ling A."/>
            <person name="Lombard V."/>
            <person name="Lucas S."/>
            <person name="Lundell T."/>
            <person name="Martin R."/>
            <person name="McLaughlin D.J."/>
            <person name="Morgenstern I."/>
            <person name="Morin E."/>
            <person name="Murat C."/>
            <person name="Nagy L.G."/>
            <person name="Nolan M."/>
            <person name="Ohm R.A."/>
            <person name="Patyshakuliyeva A."/>
            <person name="Rokas A."/>
            <person name="Ruiz-Duenas F.J."/>
            <person name="Sabat G."/>
            <person name="Salamov A."/>
            <person name="Samejima M."/>
            <person name="Schmutz J."/>
            <person name="Slot J.C."/>
            <person name="St John F."/>
            <person name="Stenlid J."/>
            <person name="Sun H."/>
            <person name="Sun S."/>
            <person name="Syed K."/>
            <person name="Tsang A."/>
            <person name="Wiebenga A."/>
            <person name="Young D."/>
            <person name="Pisabarro A."/>
            <person name="Eastwood D.C."/>
            <person name="Martin F."/>
            <person name="Cullen D."/>
            <person name="Grigoriev I.V."/>
            <person name="Hibbett D.S."/>
        </authorList>
    </citation>
    <scope>NUCLEOTIDE SEQUENCE</scope>
    <source>
        <strain evidence="3">FP-58527</strain>
    </source>
</reference>
<organism evidence="2 3">
    <name type="scientific">Fomitopsis schrenkii</name>
    <name type="common">Brown rot fungus</name>
    <dbReference type="NCBI Taxonomy" id="2126942"/>
    <lineage>
        <taxon>Eukaryota</taxon>
        <taxon>Fungi</taxon>
        <taxon>Dikarya</taxon>
        <taxon>Basidiomycota</taxon>
        <taxon>Agaricomycotina</taxon>
        <taxon>Agaricomycetes</taxon>
        <taxon>Polyporales</taxon>
        <taxon>Fomitopsis</taxon>
    </lineage>
</organism>
<dbReference type="HOGENOM" id="CLU_010790_2_3_1"/>
<gene>
    <name evidence="2" type="ORF">FOMPIDRAFT_1062307</name>
</gene>
<evidence type="ECO:0000313" key="2">
    <source>
        <dbReference type="EMBL" id="EPS96274.1"/>
    </source>
</evidence>
<proteinExistence type="predicted"/>
<name>S8FCR6_FOMSC</name>
<evidence type="ECO:0000313" key="3">
    <source>
        <dbReference type="Proteomes" id="UP000015241"/>
    </source>
</evidence>
<dbReference type="InParanoid" id="S8FCR6"/>
<evidence type="ECO:0000256" key="1">
    <source>
        <dbReference type="SAM" id="MobiDB-lite"/>
    </source>
</evidence>
<protein>
    <submittedName>
        <fullName evidence="2">Uncharacterized protein</fullName>
    </submittedName>
</protein>